<sequence length="55" mass="6435">MFASNCIDSSHSQPFPHLYRRGTTRTEPDRFSFGAFGFQTTLRGWRPRRPPRGHL</sequence>
<dbReference type="EnsemblPlants" id="TuG1812G0300001877.01.T01">
    <property type="protein sequence ID" value="TuG1812G0300001877.01.T01.cds280209"/>
    <property type="gene ID" value="TuG1812G0300001877.01"/>
</dbReference>
<organism evidence="2 3">
    <name type="scientific">Triticum urartu</name>
    <name type="common">Red wild einkorn</name>
    <name type="synonym">Crithodium urartu</name>
    <dbReference type="NCBI Taxonomy" id="4572"/>
    <lineage>
        <taxon>Eukaryota</taxon>
        <taxon>Viridiplantae</taxon>
        <taxon>Streptophyta</taxon>
        <taxon>Embryophyta</taxon>
        <taxon>Tracheophyta</taxon>
        <taxon>Spermatophyta</taxon>
        <taxon>Magnoliopsida</taxon>
        <taxon>Liliopsida</taxon>
        <taxon>Poales</taxon>
        <taxon>Poaceae</taxon>
        <taxon>BOP clade</taxon>
        <taxon>Pooideae</taxon>
        <taxon>Triticodae</taxon>
        <taxon>Triticeae</taxon>
        <taxon>Triticinae</taxon>
        <taxon>Triticum</taxon>
    </lineage>
</organism>
<proteinExistence type="predicted"/>
<reference evidence="2" key="2">
    <citation type="submission" date="2018-03" db="EMBL/GenBank/DDBJ databases">
        <title>The Triticum urartu genome reveals the dynamic nature of wheat genome evolution.</title>
        <authorList>
            <person name="Ling H."/>
            <person name="Ma B."/>
            <person name="Shi X."/>
            <person name="Liu H."/>
            <person name="Dong L."/>
            <person name="Sun H."/>
            <person name="Cao Y."/>
            <person name="Gao Q."/>
            <person name="Zheng S."/>
            <person name="Li Y."/>
            <person name="Yu Y."/>
            <person name="Du H."/>
            <person name="Qi M."/>
            <person name="Li Y."/>
            <person name="Yu H."/>
            <person name="Cui Y."/>
            <person name="Wang N."/>
            <person name="Chen C."/>
            <person name="Wu H."/>
            <person name="Zhao Y."/>
            <person name="Zhang J."/>
            <person name="Li Y."/>
            <person name="Zhou W."/>
            <person name="Zhang B."/>
            <person name="Hu W."/>
            <person name="Eijk M."/>
            <person name="Tang J."/>
            <person name="Witsenboer H."/>
            <person name="Zhao S."/>
            <person name="Li Z."/>
            <person name="Zhang A."/>
            <person name="Wang D."/>
            <person name="Liang C."/>
        </authorList>
    </citation>
    <scope>NUCLEOTIDE SEQUENCE [LARGE SCALE GENOMIC DNA]</scope>
    <source>
        <strain evidence="2">cv. G1812</strain>
    </source>
</reference>
<name>A0A8R7TTR9_TRIUA</name>
<evidence type="ECO:0000313" key="3">
    <source>
        <dbReference type="Proteomes" id="UP000015106"/>
    </source>
</evidence>
<evidence type="ECO:0000313" key="2">
    <source>
        <dbReference type="EnsemblPlants" id="TuG1812G0300001877.01.T02.cds280210"/>
    </source>
</evidence>
<keyword evidence="3" id="KW-1185">Reference proteome</keyword>
<dbReference type="EnsemblPlants" id="TuG1812G0300001877.01.T02">
    <property type="protein sequence ID" value="TuG1812G0300001877.01.T02.cds280210"/>
    <property type="gene ID" value="TuG1812G0300001877.01"/>
</dbReference>
<dbReference type="Gramene" id="TuG1812G0300001877.01.T02">
    <property type="protein sequence ID" value="TuG1812G0300001877.01.T02.cds280210"/>
    <property type="gene ID" value="TuG1812G0300001877.01"/>
</dbReference>
<evidence type="ECO:0000256" key="1">
    <source>
        <dbReference type="SAM" id="MobiDB-lite"/>
    </source>
</evidence>
<dbReference type="Proteomes" id="UP000015106">
    <property type="component" value="Chromosome 3"/>
</dbReference>
<reference evidence="3" key="1">
    <citation type="journal article" date="2013" name="Nature">
        <title>Draft genome of the wheat A-genome progenitor Triticum urartu.</title>
        <authorList>
            <person name="Ling H.Q."/>
            <person name="Zhao S."/>
            <person name="Liu D."/>
            <person name="Wang J."/>
            <person name="Sun H."/>
            <person name="Zhang C."/>
            <person name="Fan H."/>
            <person name="Li D."/>
            <person name="Dong L."/>
            <person name="Tao Y."/>
            <person name="Gao C."/>
            <person name="Wu H."/>
            <person name="Li Y."/>
            <person name="Cui Y."/>
            <person name="Guo X."/>
            <person name="Zheng S."/>
            <person name="Wang B."/>
            <person name="Yu K."/>
            <person name="Liang Q."/>
            <person name="Yang W."/>
            <person name="Lou X."/>
            <person name="Chen J."/>
            <person name="Feng M."/>
            <person name="Jian J."/>
            <person name="Zhang X."/>
            <person name="Luo G."/>
            <person name="Jiang Y."/>
            <person name="Liu J."/>
            <person name="Wang Z."/>
            <person name="Sha Y."/>
            <person name="Zhang B."/>
            <person name="Wu H."/>
            <person name="Tang D."/>
            <person name="Shen Q."/>
            <person name="Xue P."/>
            <person name="Zou S."/>
            <person name="Wang X."/>
            <person name="Liu X."/>
            <person name="Wang F."/>
            <person name="Yang Y."/>
            <person name="An X."/>
            <person name="Dong Z."/>
            <person name="Zhang K."/>
            <person name="Zhang X."/>
            <person name="Luo M.C."/>
            <person name="Dvorak J."/>
            <person name="Tong Y."/>
            <person name="Wang J."/>
            <person name="Yang H."/>
            <person name="Li Z."/>
            <person name="Wang D."/>
            <person name="Zhang A."/>
            <person name="Wang J."/>
        </authorList>
    </citation>
    <scope>NUCLEOTIDE SEQUENCE</scope>
    <source>
        <strain evidence="3">cv. G1812</strain>
    </source>
</reference>
<feature type="region of interest" description="Disordered" evidence="1">
    <location>
        <begin position="1"/>
        <end position="23"/>
    </location>
</feature>
<reference evidence="2" key="3">
    <citation type="submission" date="2022-06" db="UniProtKB">
        <authorList>
            <consortium name="EnsemblPlants"/>
        </authorList>
    </citation>
    <scope>IDENTIFICATION</scope>
</reference>
<feature type="compositionally biased region" description="Polar residues" evidence="1">
    <location>
        <begin position="1"/>
        <end position="13"/>
    </location>
</feature>
<dbReference type="Gramene" id="TuG1812G0300001877.01.T01">
    <property type="protein sequence ID" value="TuG1812G0300001877.01.T01.cds280209"/>
    <property type="gene ID" value="TuG1812G0300001877.01"/>
</dbReference>
<accession>A0A8R7TTR9</accession>
<protein>
    <submittedName>
        <fullName evidence="2">Uncharacterized protein</fullName>
    </submittedName>
</protein>
<dbReference type="AlphaFoldDB" id="A0A8R7TTR9"/>